<keyword evidence="2" id="KW-1185">Reference proteome</keyword>
<accession>A0ACC0Z739</accession>
<dbReference type="Proteomes" id="UP001163603">
    <property type="component" value="Chromosome 3"/>
</dbReference>
<proteinExistence type="predicted"/>
<dbReference type="EMBL" id="CM047738">
    <property type="protein sequence ID" value="KAJ0046047.1"/>
    <property type="molecule type" value="Genomic_DNA"/>
</dbReference>
<evidence type="ECO:0000313" key="1">
    <source>
        <dbReference type="EMBL" id="KAJ0046047.1"/>
    </source>
</evidence>
<comment type="caution">
    <text evidence="1">The sequence shown here is derived from an EMBL/GenBank/DDBJ whole genome shotgun (WGS) entry which is preliminary data.</text>
</comment>
<gene>
    <name evidence="1" type="ORF">Pint_03588</name>
</gene>
<reference evidence="2" key="1">
    <citation type="journal article" date="2023" name="G3 (Bethesda)">
        <title>Genome assembly and association tests identify interacting loci associated with vigor, precocity, and sex in interspecific pistachio rootstocks.</title>
        <authorList>
            <person name="Palmer W."/>
            <person name="Jacygrad E."/>
            <person name="Sagayaradj S."/>
            <person name="Cavanaugh K."/>
            <person name="Han R."/>
            <person name="Bertier L."/>
            <person name="Beede B."/>
            <person name="Kafkas S."/>
            <person name="Golino D."/>
            <person name="Preece J."/>
            <person name="Michelmore R."/>
        </authorList>
    </citation>
    <scope>NUCLEOTIDE SEQUENCE [LARGE SCALE GENOMIC DNA]</scope>
</reference>
<evidence type="ECO:0000313" key="2">
    <source>
        <dbReference type="Proteomes" id="UP001163603"/>
    </source>
</evidence>
<protein>
    <submittedName>
        <fullName evidence="1">Uncharacterized protein</fullName>
    </submittedName>
</protein>
<name>A0ACC0Z739_9ROSI</name>
<organism evidence="1 2">
    <name type="scientific">Pistacia integerrima</name>
    <dbReference type="NCBI Taxonomy" id="434235"/>
    <lineage>
        <taxon>Eukaryota</taxon>
        <taxon>Viridiplantae</taxon>
        <taxon>Streptophyta</taxon>
        <taxon>Embryophyta</taxon>
        <taxon>Tracheophyta</taxon>
        <taxon>Spermatophyta</taxon>
        <taxon>Magnoliopsida</taxon>
        <taxon>eudicotyledons</taxon>
        <taxon>Gunneridae</taxon>
        <taxon>Pentapetalae</taxon>
        <taxon>rosids</taxon>
        <taxon>malvids</taxon>
        <taxon>Sapindales</taxon>
        <taxon>Anacardiaceae</taxon>
        <taxon>Pistacia</taxon>
    </lineage>
</organism>
<sequence>MEEAKKQPNPPNGIVRAAPIPSLLERIMKSWSDQPLPLSNESESAPASAGPLSKLSSVLRRTLQPSGGRFIIPSSGRYPSIEWGVSRHSDSTVISDIGTDGKDEHFTMIASPPYPAGIELVACPLLLYFLNPLLRGSRFELLGNGTGIPCFIRCSRPERSSSRILTNTDKKRVSAARQGLNYRPQPCHREGTSDRQRIIGTPTTGKVSEPCNRQPFCTVQGALESAAGARLRLDPYPIFGPIPPSYYQKMRFLQNPSLLLQPLPN</sequence>